<dbReference type="Proteomes" id="UP000252582">
    <property type="component" value="Unassembled WGS sequence"/>
</dbReference>
<protein>
    <submittedName>
        <fullName evidence="1">Uncharacterized protein</fullName>
    </submittedName>
</protein>
<name>A0A6I7HRA5_9HYPH</name>
<proteinExistence type="predicted"/>
<dbReference type="EMBL" id="QPIX01000001">
    <property type="protein sequence ID" value="RCW28411.1"/>
    <property type="molecule type" value="Genomic_DNA"/>
</dbReference>
<evidence type="ECO:0000313" key="2">
    <source>
        <dbReference type="Proteomes" id="UP000252582"/>
    </source>
</evidence>
<dbReference type="RefSeq" id="WP_114361487.1">
    <property type="nucleotide sequence ID" value="NZ_QPIX01000001.1"/>
</dbReference>
<keyword evidence="2" id="KW-1185">Reference proteome</keyword>
<reference evidence="1 2" key="1">
    <citation type="submission" date="2018-07" db="EMBL/GenBank/DDBJ databases">
        <title>Genomic Encyclopedia of Type Strains, Phase IV (KMG-IV): sequencing the most valuable type-strain genomes for metagenomic binning, comparative biology and taxonomic classification.</title>
        <authorList>
            <person name="Goeker M."/>
        </authorList>
    </citation>
    <scope>NUCLEOTIDE SEQUENCE [LARGE SCALE GENOMIC DNA]</scope>
    <source>
        <strain evidence="1 2">DSM 25528</strain>
    </source>
</reference>
<evidence type="ECO:0000313" key="1">
    <source>
        <dbReference type="EMBL" id="RCW28411.1"/>
    </source>
</evidence>
<accession>A0A6I7HRA5</accession>
<sequence>MRVEYEPSGLSAVQTLGLDPIAFAGAVPVWVNNNKENINPKGDNARISFQNHTYTVTYTVNGNMTVFFIVNVQP</sequence>
<gene>
    <name evidence="1" type="ORF">DFR48_101424</name>
</gene>
<organism evidence="1 2">
    <name type="scientific">Ciceribacter lividus</name>
    <dbReference type="NCBI Taxonomy" id="1197950"/>
    <lineage>
        <taxon>Bacteria</taxon>
        <taxon>Pseudomonadati</taxon>
        <taxon>Pseudomonadota</taxon>
        <taxon>Alphaproteobacteria</taxon>
        <taxon>Hyphomicrobiales</taxon>
        <taxon>Rhizobiaceae</taxon>
        <taxon>Ciceribacter</taxon>
    </lineage>
</organism>
<dbReference type="AlphaFoldDB" id="A0A6I7HRA5"/>
<comment type="caution">
    <text evidence="1">The sequence shown here is derived from an EMBL/GenBank/DDBJ whole genome shotgun (WGS) entry which is preliminary data.</text>
</comment>